<evidence type="ECO:0000256" key="3">
    <source>
        <dbReference type="ARBA" id="ARBA00022989"/>
    </source>
</evidence>
<keyword evidence="7" id="KW-0645">Protease</keyword>
<dbReference type="Proteomes" id="UP000252707">
    <property type="component" value="Unassembled WGS sequence"/>
</dbReference>
<dbReference type="InterPro" id="IPR022764">
    <property type="entry name" value="Peptidase_S54_rhomboid_dom"/>
</dbReference>
<feature type="transmembrane region" description="Helical" evidence="5">
    <location>
        <begin position="141"/>
        <end position="162"/>
    </location>
</feature>
<keyword evidence="3 5" id="KW-1133">Transmembrane helix</keyword>
<dbReference type="Gene3D" id="1.20.1540.10">
    <property type="entry name" value="Rhomboid-like"/>
    <property type="match status" value="1"/>
</dbReference>
<dbReference type="InterPro" id="IPR023826">
    <property type="entry name" value="Rhom-like_SP_proteobac"/>
</dbReference>
<organism evidence="7 8">
    <name type="scientific">Thioalbus denitrificans</name>
    <dbReference type="NCBI Taxonomy" id="547122"/>
    <lineage>
        <taxon>Bacteria</taxon>
        <taxon>Pseudomonadati</taxon>
        <taxon>Pseudomonadota</taxon>
        <taxon>Gammaproteobacteria</taxon>
        <taxon>Chromatiales</taxon>
        <taxon>Ectothiorhodospiraceae</taxon>
        <taxon>Thioalbus</taxon>
    </lineage>
</organism>
<gene>
    <name evidence="7" type="ORF">DFQ59_101255</name>
</gene>
<keyword evidence="4 5" id="KW-0472">Membrane</keyword>
<protein>
    <submittedName>
        <fullName evidence="7">Rhomboid family GlyGly-CTERM serine protease</fullName>
    </submittedName>
</protein>
<evidence type="ECO:0000256" key="2">
    <source>
        <dbReference type="ARBA" id="ARBA00022692"/>
    </source>
</evidence>
<evidence type="ECO:0000259" key="6">
    <source>
        <dbReference type="Pfam" id="PF01694"/>
    </source>
</evidence>
<comment type="subcellular location">
    <subcellularLocation>
        <location evidence="1">Membrane</location>
        <topology evidence="1">Multi-pass membrane protein</topology>
    </subcellularLocation>
</comment>
<dbReference type="SUPFAM" id="SSF144091">
    <property type="entry name" value="Rhomboid-like"/>
    <property type="match status" value="1"/>
</dbReference>
<evidence type="ECO:0000256" key="1">
    <source>
        <dbReference type="ARBA" id="ARBA00004141"/>
    </source>
</evidence>
<comment type="caution">
    <text evidence="7">The sequence shown here is derived from an EMBL/GenBank/DDBJ whole genome shotgun (WGS) entry which is preliminary data.</text>
</comment>
<sequence length="212" mass="22536">MNGRRFRPLRHGSPALPWRTLLLAGLALALYLLAGPAPGALVYDRAAIVQGEWWRLLSGHWVHADGSHAGWDILGLLCLGLLFEPKLGRLLPLALLAGTAAVDLWLLTGSGLARYCGLSGILNALLAAGLAAWWRELRSPVIPLVAAGALAKIVVEIGAGEALFTRTLWPSTPIAHGAGFAAGALLVLIRLWWWKTATGAQTPRAGYRAGPR</sequence>
<evidence type="ECO:0000256" key="5">
    <source>
        <dbReference type="SAM" id="Phobius"/>
    </source>
</evidence>
<keyword evidence="2 5" id="KW-0812">Transmembrane</keyword>
<dbReference type="GO" id="GO:0004252">
    <property type="term" value="F:serine-type endopeptidase activity"/>
    <property type="evidence" value="ECO:0007669"/>
    <property type="project" value="InterPro"/>
</dbReference>
<evidence type="ECO:0000313" key="8">
    <source>
        <dbReference type="Proteomes" id="UP000252707"/>
    </source>
</evidence>
<dbReference type="NCBIfam" id="TIGR03902">
    <property type="entry name" value="rhom_GG_sort"/>
    <property type="match status" value="1"/>
</dbReference>
<feature type="transmembrane region" description="Helical" evidence="5">
    <location>
        <begin position="174"/>
        <end position="194"/>
    </location>
</feature>
<feature type="transmembrane region" description="Helical" evidence="5">
    <location>
        <begin position="90"/>
        <end position="106"/>
    </location>
</feature>
<dbReference type="GO" id="GO:0006508">
    <property type="term" value="P:proteolysis"/>
    <property type="evidence" value="ECO:0007669"/>
    <property type="project" value="UniProtKB-KW"/>
</dbReference>
<dbReference type="Pfam" id="PF01694">
    <property type="entry name" value="Rhomboid"/>
    <property type="match status" value="1"/>
</dbReference>
<dbReference type="OrthoDB" id="196054at2"/>
<dbReference type="RefSeq" id="WP_114277852.1">
    <property type="nucleotide sequence ID" value="NZ_QPJY01000001.1"/>
</dbReference>
<proteinExistence type="predicted"/>
<evidence type="ECO:0000313" key="7">
    <source>
        <dbReference type="EMBL" id="RCX32957.1"/>
    </source>
</evidence>
<dbReference type="AlphaFoldDB" id="A0A369CKJ0"/>
<feature type="transmembrane region" description="Helical" evidence="5">
    <location>
        <begin position="112"/>
        <end position="134"/>
    </location>
</feature>
<feature type="transmembrane region" description="Helical" evidence="5">
    <location>
        <begin position="66"/>
        <end position="83"/>
    </location>
</feature>
<keyword evidence="8" id="KW-1185">Reference proteome</keyword>
<feature type="domain" description="Peptidase S54 rhomboid" evidence="6">
    <location>
        <begin position="51"/>
        <end position="191"/>
    </location>
</feature>
<accession>A0A369CKJ0</accession>
<keyword evidence="7" id="KW-0378">Hydrolase</keyword>
<dbReference type="EMBL" id="QPJY01000001">
    <property type="protein sequence ID" value="RCX32957.1"/>
    <property type="molecule type" value="Genomic_DNA"/>
</dbReference>
<evidence type="ECO:0000256" key="4">
    <source>
        <dbReference type="ARBA" id="ARBA00023136"/>
    </source>
</evidence>
<name>A0A369CKJ0_9GAMM</name>
<dbReference type="InterPro" id="IPR035952">
    <property type="entry name" value="Rhomboid-like_sf"/>
</dbReference>
<reference evidence="7 8" key="1">
    <citation type="submission" date="2018-07" db="EMBL/GenBank/DDBJ databases">
        <title>Genomic Encyclopedia of Type Strains, Phase IV (KMG-IV): sequencing the most valuable type-strain genomes for metagenomic binning, comparative biology and taxonomic classification.</title>
        <authorList>
            <person name="Goeker M."/>
        </authorList>
    </citation>
    <scope>NUCLEOTIDE SEQUENCE [LARGE SCALE GENOMIC DNA]</scope>
    <source>
        <strain evidence="7 8">DSM 26407</strain>
    </source>
</reference>
<dbReference type="GO" id="GO:0016020">
    <property type="term" value="C:membrane"/>
    <property type="evidence" value="ECO:0007669"/>
    <property type="project" value="UniProtKB-SubCell"/>
</dbReference>